<keyword evidence="5 8" id="KW-0812">Transmembrane</keyword>
<sequence length="263" mass="28737">GRLQKDGVAQMQALTDGSDPNVSRIVTGYTQAVVHNYLAEQADGSARQVGVEAVPLMMFNPSLKSVYLFVPGLMAMILMLVSTLMTSISITREKESGTMELLLVSSLRPVQIIVGKVVPYLLLSFVNVVTVVSLAYFVFGVPCRGNIALLFAESLLFIMTALSLGIMISTITNSQQVAMMISLAGLLLPTVLLSGFIFPIHSMAWPLQAISHIIPARWYLVIVRGIMLKGAGIAVLWKETLILFVMTVLFMVVSVRKFSERLQ</sequence>
<dbReference type="PANTHER" id="PTHR30294">
    <property type="entry name" value="MEMBRANE COMPONENT OF ABC TRANSPORTER YHHJ-RELATED"/>
    <property type="match status" value="1"/>
</dbReference>
<organism evidence="10">
    <name type="scientific">Chlorobaculum parvum</name>
    <dbReference type="NCBI Taxonomy" id="274539"/>
    <lineage>
        <taxon>Bacteria</taxon>
        <taxon>Pseudomonadati</taxon>
        <taxon>Chlorobiota</taxon>
        <taxon>Chlorobiia</taxon>
        <taxon>Chlorobiales</taxon>
        <taxon>Chlorobiaceae</taxon>
        <taxon>Chlorobaculum</taxon>
    </lineage>
</organism>
<evidence type="ECO:0000256" key="7">
    <source>
        <dbReference type="ARBA" id="ARBA00023136"/>
    </source>
</evidence>
<dbReference type="InterPro" id="IPR047817">
    <property type="entry name" value="ABC2_TM_bact-type"/>
</dbReference>
<name>A0A7C5DE97_9CHLB</name>
<keyword evidence="4" id="KW-1003">Cell membrane</keyword>
<dbReference type="EMBL" id="DRSQ01000131">
    <property type="protein sequence ID" value="HHE32236.1"/>
    <property type="molecule type" value="Genomic_DNA"/>
</dbReference>
<evidence type="ECO:0000256" key="1">
    <source>
        <dbReference type="ARBA" id="ARBA00004651"/>
    </source>
</evidence>
<feature type="transmembrane region" description="Helical" evidence="8">
    <location>
        <begin position="110"/>
        <end position="138"/>
    </location>
</feature>
<dbReference type="PROSITE" id="PS51012">
    <property type="entry name" value="ABC_TM2"/>
    <property type="match status" value="1"/>
</dbReference>
<evidence type="ECO:0000256" key="3">
    <source>
        <dbReference type="ARBA" id="ARBA00022448"/>
    </source>
</evidence>
<keyword evidence="7 8" id="KW-0472">Membrane</keyword>
<protein>
    <submittedName>
        <fullName evidence="10">ABC transporter permease</fullName>
    </submittedName>
</protein>
<comment type="similarity">
    <text evidence="2">Belongs to the ABC-2 integral membrane protein family.</text>
</comment>
<comment type="subcellular location">
    <subcellularLocation>
        <location evidence="1">Cell membrane</location>
        <topology evidence="1">Multi-pass membrane protein</topology>
    </subcellularLocation>
</comment>
<dbReference type="GO" id="GO:0005886">
    <property type="term" value="C:plasma membrane"/>
    <property type="evidence" value="ECO:0007669"/>
    <property type="project" value="UniProtKB-SubCell"/>
</dbReference>
<feature type="transmembrane region" description="Helical" evidence="8">
    <location>
        <begin position="241"/>
        <end position="259"/>
    </location>
</feature>
<dbReference type="GO" id="GO:0140359">
    <property type="term" value="F:ABC-type transporter activity"/>
    <property type="evidence" value="ECO:0007669"/>
    <property type="project" value="InterPro"/>
</dbReference>
<evidence type="ECO:0000256" key="4">
    <source>
        <dbReference type="ARBA" id="ARBA00022475"/>
    </source>
</evidence>
<dbReference type="Proteomes" id="UP000886058">
    <property type="component" value="Unassembled WGS sequence"/>
</dbReference>
<keyword evidence="6 8" id="KW-1133">Transmembrane helix</keyword>
<feature type="non-terminal residue" evidence="10">
    <location>
        <position position="1"/>
    </location>
</feature>
<evidence type="ECO:0000256" key="5">
    <source>
        <dbReference type="ARBA" id="ARBA00022692"/>
    </source>
</evidence>
<comment type="caution">
    <text evidence="10">The sequence shown here is derived from an EMBL/GenBank/DDBJ whole genome shotgun (WGS) entry which is preliminary data.</text>
</comment>
<dbReference type="AlphaFoldDB" id="A0A7C5DE97"/>
<dbReference type="InterPro" id="IPR013525">
    <property type="entry name" value="ABC2_TM"/>
</dbReference>
<evidence type="ECO:0000256" key="2">
    <source>
        <dbReference type="ARBA" id="ARBA00007783"/>
    </source>
</evidence>
<evidence type="ECO:0000259" key="9">
    <source>
        <dbReference type="PROSITE" id="PS51012"/>
    </source>
</evidence>
<gene>
    <name evidence="10" type="ORF">ENL07_06330</name>
</gene>
<accession>A0A7C5DE97</accession>
<feature type="domain" description="ABC transmembrane type-2" evidence="9">
    <location>
        <begin position="23"/>
        <end position="261"/>
    </location>
</feature>
<feature type="transmembrane region" description="Helical" evidence="8">
    <location>
        <begin position="66"/>
        <end position="90"/>
    </location>
</feature>
<dbReference type="InterPro" id="IPR051449">
    <property type="entry name" value="ABC-2_transporter_component"/>
</dbReference>
<dbReference type="Pfam" id="PF12698">
    <property type="entry name" value="ABC2_membrane_3"/>
    <property type="match status" value="1"/>
</dbReference>
<proteinExistence type="inferred from homology"/>
<dbReference type="PANTHER" id="PTHR30294:SF29">
    <property type="entry name" value="MULTIDRUG ABC TRANSPORTER PERMEASE YBHS-RELATED"/>
    <property type="match status" value="1"/>
</dbReference>
<feature type="transmembrane region" description="Helical" evidence="8">
    <location>
        <begin position="177"/>
        <end position="198"/>
    </location>
</feature>
<reference evidence="10" key="1">
    <citation type="journal article" date="2020" name="mSystems">
        <title>Genome- and Community-Level Interaction Insights into Carbon Utilization and Element Cycling Functions of Hydrothermarchaeota in Hydrothermal Sediment.</title>
        <authorList>
            <person name="Zhou Z."/>
            <person name="Liu Y."/>
            <person name="Xu W."/>
            <person name="Pan J."/>
            <person name="Luo Z.H."/>
            <person name="Li M."/>
        </authorList>
    </citation>
    <scope>NUCLEOTIDE SEQUENCE [LARGE SCALE GENOMIC DNA]</scope>
    <source>
        <strain evidence="10">HyVt-633</strain>
    </source>
</reference>
<evidence type="ECO:0000313" key="10">
    <source>
        <dbReference type="EMBL" id="HHE32236.1"/>
    </source>
</evidence>
<evidence type="ECO:0000256" key="8">
    <source>
        <dbReference type="SAM" id="Phobius"/>
    </source>
</evidence>
<keyword evidence="3" id="KW-0813">Transport</keyword>
<evidence type="ECO:0000256" key="6">
    <source>
        <dbReference type="ARBA" id="ARBA00022989"/>
    </source>
</evidence>
<feature type="transmembrane region" description="Helical" evidence="8">
    <location>
        <begin position="150"/>
        <end position="171"/>
    </location>
</feature>